<gene>
    <name evidence="1" type="ORF">Q5741_14385</name>
</gene>
<reference evidence="1 2" key="1">
    <citation type="submission" date="2023-07" db="EMBL/GenBank/DDBJ databases">
        <title>Paenibacillus sp. JX-17 nov. isolated from soil.</title>
        <authorList>
            <person name="Wan Y."/>
            <person name="Liu B."/>
        </authorList>
    </citation>
    <scope>NUCLEOTIDE SEQUENCE [LARGE SCALE GENOMIC DNA]</scope>
    <source>
        <strain evidence="1 2">JX-17</strain>
    </source>
</reference>
<dbReference type="InterPro" id="IPR019686">
    <property type="entry name" value="DUF2536"/>
</dbReference>
<accession>A0ABT9CE94</accession>
<dbReference type="EMBL" id="JAUQTB010000008">
    <property type="protein sequence ID" value="MDO7907594.1"/>
    <property type="molecule type" value="Genomic_DNA"/>
</dbReference>
<dbReference type="Proteomes" id="UP001240171">
    <property type="component" value="Unassembled WGS sequence"/>
</dbReference>
<keyword evidence="2" id="KW-1185">Reference proteome</keyword>
<sequence length="67" mass="7889">MNITLDTIQDKVEFHQAYDLKALERTIEERIEMNKALLLKVHSVQHQAVFDPVRNKLQYSAVVHFKP</sequence>
<name>A0ABT9CE94_9BACL</name>
<protein>
    <submittedName>
        <fullName evidence="1">DUF2536 family protein</fullName>
    </submittedName>
</protein>
<evidence type="ECO:0000313" key="2">
    <source>
        <dbReference type="Proteomes" id="UP001240171"/>
    </source>
</evidence>
<evidence type="ECO:0000313" key="1">
    <source>
        <dbReference type="EMBL" id="MDO7907594.1"/>
    </source>
</evidence>
<dbReference type="Pfam" id="PF10750">
    <property type="entry name" value="DUF2536"/>
    <property type="match status" value="1"/>
</dbReference>
<dbReference type="RefSeq" id="WP_305024803.1">
    <property type="nucleotide sequence ID" value="NZ_JAUQTB010000008.1"/>
</dbReference>
<proteinExistence type="predicted"/>
<organism evidence="1 2">
    <name type="scientific">Paenibacillus lacisoli</name>
    <dbReference type="NCBI Taxonomy" id="3064525"/>
    <lineage>
        <taxon>Bacteria</taxon>
        <taxon>Bacillati</taxon>
        <taxon>Bacillota</taxon>
        <taxon>Bacilli</taxon>
        <taxon>Bacillales</taxon>
        <taxon>Paenibacillaceae</taxon>
        <taxon>Paenibacillus</taxon>
    </lineage>
</organism>
<comment type="caution">
    <text evidence="1">The sequence shown here is derived from an EMBL/GenBank/DDBJ whole genome shotgun (WGS) entry which is preliminary data.</text>
</comment>